<evidence type="ECO:0000313" key="3">
    <source>
        <dbReference type="Proteomes" id="UP000269721"/>
    </source>
</evidence>
<protein>
    <submittedName>
        <fullName evidence="2">Uncharacterized protein</fullName>
    </submittedName>
</protein>
<evidence type="ECO:0000313" key="2">
    <source>
        <dbReference type="EMBL" id="RKO86340.1"/>
    </source>
</evidence>
<dbReference type="Proteomes" id="UP000269721">
    <property type="component" value="Unassembled WGS sequence"/>
</dbReference>
<keyword evidence="3" id="KW-1185">Reference proteome</keyword>
<gene>
    <name evidence="2" type="ORF">BDK51DRAFT_31390</name>
</gene>
<feature type="region of interest" description="Disordered" evidence="1">
    <location>
        <begin position="110"/>
        <end position="157"/>
    </location>
</feature>
<dbReference type="AlphaFoldDB" id="A0A4P9W6G9"/>
<feature type="region of interest" description="Disordered" evidence="1">
    <location>
        <begin position="80"/>
        <end position="99"/>
    </location>
</feature>
<sequence length="172" mass="18990">MAEIVVAGRRERAAVADRLSWLNGVGIRAREAEQGGFDGESGFPAGVPSQFGWLTSLAESRSTVLASRLEIGLLQRSIKGSPTESLSQSAIQHRRLQRSDDRFLPHSCFSERSFHPTSAENTSSPRRAGESGGAPPKYNTYDHKDDDHKYDSHKSGYDKYADYKTSYLARAP</sequence>
<feature type="compositionally biased region" description="Polar residues" evidence="1">
    <location>
        <begin position="80"/>
        <end position="91"/>
    </location>
</feature>
<proteinExistence type="predicted"/>
<accession>A0A4P9W6G9</accession>
<organism evidence="2 3">
    <name type="scientific">Blyttiomyces helicus</name>
    <dbReference type="NCBI Taxonomy" id="388810"/>
    <lineage>
        <taxon>Eukaryota</taxon>
        <taxon>Fungi</taxon>
        <taxon>Fungi incertae sedis</taxon>
        <taxon>Chytridiomycota</taxon>
        <taxon>Chytridiomycota incertae sedis</taxon>
        <taxon>Chytridiomycetes</taxon>
        <taxon>Chytridiomycetes incertae sedis</taxon>
        <taxon>Blyttiomyces</taxon>
    </lineage>
</organism>
<feature type="compositionally biased region" description="Basic and acidic residues" evidence="1">
    <location>
        <begin position="140"/>
        <end position="157"/>
    </location>
</feature>
<evidence type="ECO:0000256" key="1">
    <source>
        <dbReference type="SAM" id="MobiDB-lite"/>
    </source>
</evidence>
<dbReference type="EMBL" id="KZ998283">
    <property type="protein sequence ID" value="RKO86340.1"/>
    <property type="molecule type" value="Genomic_DNA"/>
</dbReference>
<name>A0A4P9W6G9_9FUNG</name>
<feature type="compositionally biased region" description="Polar residues" evidence="1">
    <location>
        <begin position="115"/>
        <end position="125"/>
    </location>
</feature>
<reference evidence="3" key="1">
    <citation type="journal article" date="2018" name="Nat. Microbiol.">
        <title>Leveraging single-cell genomics to expand the fungal tree of life.</title>
        <authorList>
            <person name="Ahrendt S.R."/>
            <person name="Quandt C.A."/>
            <person name="Ciobanu D."/>
            <person name="Clum A."/>
            <person name="Salamov A."/>
            <person name="Andreopoulos B."/>
            <person name="Cheng J.F."/>
            <person name="Woyke T."/>
            <person name="Pelin A."/>
            <person name="Henrissat B."/>
            <person name="Reynolds N.K."/>
            <person name="Benny G.L."/>
            <person name="Smith M.E."/>
            <person name="James T.Y."/>
            <person name="Grigoriev I.V."/>
        </authorList>
    </citation>
    <scope>NUCLEOTIDE SEQUENCE [LARGE SCALE GENOMIC DNA]</scope>
</reference>